<proteinExistence type="predicted"/>
<feature type="domain" description="Toxin co-regulated pilus biosynthesis protein Q C-terminal" evidence="2">
    <location>
        <begin position="55"/>
        <end position="135"/>
    </location>
</feature>
<dbReference type="InterPro" id="IPR018927">
    <property type="entry name" value="Pilus_synth_Q_C"/>
</dbReference>
<dbReference type="AlphaFoldDB" id="A0A373FAD5"/>
<dbReference type="Pfam" id="PF10671">
    <property type="entry name" value="TcpQ"/>
    <property type="match status" value="1"/>
</dbReference>
<dbReference type="OrthoDB" id="5791855at2"/>
<feature type="chain" id="PRO_5016564043" description="Toxin co-regulated pilus biosynthesis protein Q C-terminal domain-containing protein" evidence="1">
    <location>
        <begin position="22"/>
        <end position="145"/>
    </location>
</feature>
<sequence length="145" mass="16289">MKRIKAAIAFMPCLLTANAYAIELVNRPYSGHQTSPITSYVQAQPIPVPSPIQKTWSLQLKDVNYYGAFQRWATEAGYQVRWDAEKHFIVEAIDTFTGSFEDAVTGVLANPAVAFSKYPLEVCFYPNTPPLARITRKGVQEKECQ</sequence>
<dbReference type="Proteomes" id="UP000261948">
    <property type="component" value="Unassembled WGS sequence"/>
</dbReference>
<protein>
    <recommendedName>
        <fullName evidence="2">Toxin co-regulated pilus biosynthesis protein Q C-terminal domain-containing protein</fullName>
    </recommendedName>
</protein>
<comment type="caution">
    <text evidence="3">The sequence shown here is derived from an EMBL/GenBank/DDBJ whole genome shotgun (WGS) entry which is preliminary data.</text>
</comment>
<feature type="signal peptide" evidence="1">
    <location>
        <begin position="1"/>
        <end position="21"/>
    </location>
</feature>
<evidence type="ECO:0000259" key="2">
    <source>
        <dbReference type="Pfam" id="PF10671"/>
    </source>
</evidence>
<keyword evidence="4" id="KW-1185">Reference proteome</keyword>
<gene>
    <name evidence="3" type="ORF">DZC30_20445</name>
</gene>
<organism evidence="3 4">
    <name type="scientific">Comamonas testosteroni</name>
    <name type="common">Pseudomonas testosteroni</name>
    <dbReference type="NCBI Taxonomy" id="285"/>
    <lineage>
        <taxon>Bacteria</taxon>
        <taxon>Pseudomonadati</taxon>
        <taxon>Pseudomonadota</taxon>
        <taxon>Betaproteobacteria</taxon>
        <taxon>Burkholderiales</taxon>
        <taxon>Comamonadaceae</taxon>
        <taxon>Comamonas</taxon>
    </lineage>
</organism>
<evidence type="ECO:0000313" key="3">
    <source>
        <dbReference type="EMBL" id="RGE40435.1"/>
    </source>
</evidence>
<accession>A0A373FAD5</accession>
<dbReference type="Gene3D" id="3.55.50.70">
    <property type="match status" value="1"/>
</dbReference>
<name>A0A373FAD5_COMTE</name>
<evidence type="ECO:0000256" key="1">
    <source>
        <dbReference type="SAM" id="SignalP"/>
    </source>
</evidence>
<reference evidence="3 4" key="1">
    <citation type="submission" date="2018-08" db="EMBL/GenBank/DDBJ databases">
        <title>Comamonas testosteroni strain SWCO2.</title>
        <authorList>
            <person name="Jiang N."/>
            <person name="Zhang X.Z."/>
        </authorList>
    </citation>
    <scope>NUCLEOTIDE SEQUENCE [LARGE SCALE GENOMIC DNA]</scope>
    <source>
        <strain evidence="3 4">SWCO2</strain>
    </source>
</reference>
<dbReference type="EMBL" id="QURR01000037">
    <property type="protein sequence ID" value="RGE40435.1"/>
    <property type="molecule type" value="Genomic_DNA"/>
</dbReference>
<evidence type="ECO:0000313" key="4">
    <source>
        <dbReference type="Proteomes" id="UP000261948"/>
    </source>
</evidence>
<keyword evidence="1" id="KW-0732">Signal</keyword>